<accession>A0A372LX48</accession>
<dbReference type="NCBIfam" id="TIGR01549">
    <property type="entry name" value="HAD-SF-IA-v1"/>
    <property type="match status" value="1"/>
</dbReference>
<evidence type="ECO:0000313" key="4">
    <source>
        <dbReference type="EMBL" id="RFU82875.1"/>
    </source>
</evidence>
<dbReference type="InterPro" id="IPR006439">
    <property type="entry name" value="HAD-SF_hydro_IA"/>
</dbReference>
<dbReference type="SUPFAM" id="SSF56784">
    <property type="entry name" value="HAD-like"/>
    <property type="match status" value="1"/>
</dbReference>
<protein>
    <submittedName>
        <fullName evidence="4">HAD family hydrolase</fullName>
    </submittedName>
</protein>
<gene>
    <name evidence="4" type="ORF">DY218_30515</name>
</gene>
<keyword evidence="2 4" id="KW-0378">Hydrolase</keyword>
<dbReference type="OrthoDB" id="3680851at2"/>
<reference evidence="4 5" key="1">
    <citation type="submission" date="2018-08" db="EMBL/GenBank/DDBJ databases">
        <title>Isolation, diversity and antifungal activity of Actinobacteria from wheat.</title>
        <authorList>
            <person name="Han C."/>
        </authorList>
    </citation>
    <scope>NUCLEOTIDE SEQUENCE [LARGE SCALE GENOMIC DNA]</scope>
    <source>
        <strain evidence="4 5">NEAU-YY421</strain>
    </source>
</reference>
<evidence type="ECO:0000256" key="2">
    <source>
        <dbReference type="ARBA" id="ARBA00022801"/>
    </source>
</evidence>
<dbReference type="SFLD" id="SFLDG01129">
    <property type="entry name" value="C1.5:_HAD__Beta-PGM__Phosphata"/>
    <property type="match status" value="1"/>
</dbReference>
<dbReference type="EMBL" id="QUAK01000229">
    <property type="protein sequence ID" value="RFU82875.1"/>
    <property type="molecule type" value="Genomic_DNA"/>
</dbReference>
<dbReference type="PANTHER" id="PTHR46470">
    <property type="entry name" value="N-ACYLNEURAMINATE-9-PHOSPHATASE"/>
    <property type="match status" value="1"/>
</dbReference>
<name>A0A372LX48_9ACTN</name>
<comment type="cofactor">
    <cofactor evidence="1">
        <name>Mg(2+)</name>
        <dbReference type="ChEBI" id="CHEBI:18420"/>
    </cofactor>
</comment>
<dbReference type="GO" id="GO:0050124">
    <property type="term" value="F:N-acylneuraminate-9-phosphatase activity"/>
    <property type="evidence" value="ECO:0007669"/>
    <property type="project" value="TreeGrafter"/>
</dbReference>
<dbReference type="NCBIfam" id="TIGR01509">
    <property type="entry name" value="HAD-SF-IA-v3"/>
    <property type="match status" value="1"/>
</dbReference>
<dbReference type="SFLD" id="SFLDS00003">
    <property type="entry name" value="Haloacid_Dehalogenase"/>
    <property type="match status" value="1"/>
</dbReference>
<evidence type="ECO:0000313" key="5">
    <source>
        <dbReference type="Proteomes" id="UP000263094"/>
    </source>
</evidence>
<dbReference type="PANTHER" id="PTHR46470:SF3">
    <property type="entry name" value="N-ACYLNEURAMINATE-9-PHOSPHATASE"/>
    <property type="match status" value="1"/>
</dbReference>
<keyword evidence="3" id="KW-0460">Magnesium</keyword>
<evidence type="ECO:0000256" key="3">
    <source>
        <dbReference type="ARBA" id="ARBA00022842"/>
    </source>
</evidence>
<sequence length="214" mass="22980">MLALFDLDDTLVDRRGGLAVWALGFARSRGLPAGSESVIRERLGDRARPEDFVHVRALLGLEDPPEALWREYVAGMARSARCFPGVREGLDALRSAGWVLGVATNGPGDIQRAKLAASDLLSHFHGICVSEEIGVRKPAPEHFETAAALCGRKFDAECWMVGDNPETDIEGAQAAGLRTAWVANGRTWAGYGREPDIVAPGVAEAIAMMRQTGS</sequence>
<organism evidence="4 5">
    <name type="scientific">Streptomyces triticagri</name>
    <dbReference type="NCBI Taxonomy" id="2293568"/>
    <lineage>
        <taxon>Bacteria</taxon>
        <taxon>Bacillati</taxon>
        <taxon>Actinomycetota</taxon>
        <taxon>Actinomycetes</taxon>
        <taxon>Kitasatosporales</taxon>
        <taxon>Streptomycetaceae</taxon>
        <taxon>Streptomyces</taxon>
    </lineage>
</organism>
<dbReference type="Gene3D" id="3.40.50.1000">
    <property type="entry name" value="HAD superfamily/HAD-like"/>
    <property type="match status" value="1"/>
</dbReference>
<dbReference type="InterPro" id="IPR023214">
    <property type="entry name" value="HAD_sf"/>
</dbReference>
<dbReference type="Pfam" id="PF00702">
    <property type="entry name" value="Hydrolase"/>
    <property type="match status" value="1"/>
</dbReference>
<proteinExistence type="predicted"/>
<evidence type="ECO:0000256" key="1">
    <source>
        <dbReference type="ARBA" id="ARBA00001946"/>
    </source>
</evidence>
<dbReference type="InterPro" id="IPR051400">
    <property type="entry name" value="HAD-like_hydrolase"/>
</dbReference>
<keyword evidence="5" id="KW-1185">Reference proteome</keyword>
<dbReference type="InterPro" id="IPR036412">
    <property type="entry name" value="HAD-like_sf"/>
</dbReference>
<comment type="caution">
    <text evidence="4">The sequence shown here is derived from an EMBL/GenBank/DDBJ whole genome shotgun (WGS) entry which is preliminary data.</text>
</comment>
<dbReference type="AlphaFoldDB" id="A0A372LX48"/>
<dbReference type="GO" id="GO:0046380">
    <property type="term" value="P:N-acetylneuraminate biosynthetic process"/>
    <property type="evidence" value="ECO:0007669"/>
    <property type="project" value="TreeGrafter"/>
</dbReference>
<dbReference type="RefSeq" id="WP_128559392.1">
    <property type="nucleotide sequence ID" value="NZ_QUAK01000229.1"/>
</dbReference>
<dbReference type="Proteomes" id="UP000263094">
    <property type="component" value="Unassembled WGS sequence"/>
</dbReference>